<dbReference type="Gene3D" id="3.20.20.80">
    <property type="entry name" value="Glycosidases"/>
    <property type="match status" value="1"/>
</dbReference>
<dbReference type="Gene3D" id="2.60.40.10">
    <property type="entry name" value="Immunoglobulins"/>
    <property type="match status" value="1"/>
</dbReference>
<dbReference type="InterPro" id="IPR050887">
    <property type="entry name" value="Beta-mannosidase_GH2"/>
</dbReference>
<organism evidence="10 11">
    <name type="scientific">Cohnella fermenti</name>
    <dbReference type="NCBI Taxonomy" id="2565925"/>
    <lineage>
        <taxon>Bacteria</taxon>
        <taxon>Bacillati</taxon>
        <taxon>Bacillota</taxon>
        <taxon>Bacilli</taxon>
        <taxon>Bacillales</taxon>
        <taxon>Paenibacillaceae</taxon>
        <taxon>Cohnella</taxon>
    </lineage>
</organism>
<comment type="caution">
    <text evidence="10">The sequence shown here is derived from an EMBL/GenBank/DDBJ whole genome shotgun (WGS) entry which is preliminary data.</text>
</comment>
<feature type="domain" description="Beta-mannosidase-like galactose-binding" evidence="9">
    <location>
        <begin position="37"/>
        <end position="183"/>
    </location>
</feature>
<evidence type="ECO:0000313" key="10">
    <source>
        <dbReference type="EMBL" id="THF73743.1"/>
    </source>
</evidence>
<evidence type="ECO:0000259" key="8">
    <source>
        <dbReference type="Pfam" id="PF02836"/>
    </source>
</evidence>
<comment type="similarity">
    <text evidence="2">Belongs to the glycosyl hydrolase 2 family.</text>
</comment>
<gene>
    <name evidence="10" type="ORF">E6C55_28030</name>
</gene>
<dbReference type="Pfam" id="PF00703">
    <property type="entry name" value="Glyco_hydro_2"/>
    <property type="match status" value="1"/>
</dbReference>
<feature type="domain" description="Glycoside hydrolase family 2 immunoglobulin-like beta-sandwich" evidence="7">
    <location>
        <begin position="210"/>
        <end position="308"/>
    </location>
</feature>
<evidence type="ECO:0000256" key="2">
    <source>
        <dbReference type="ARBA" id="ARBA00007401"/>
    </source>
</evidence>
<dbReference type="Gene3D" id="2.60.120.260">
    <property type="entry name" value="Galactose-binding domain-like"/>
    <property type="match status" value="1"/>
</dbReference>
<dbReference type="RefSeq" id="WP_136373144.1">
    <property type="nucleotide sequence ID" value="NZ_SSOB01000050.1"/>
</dbReference>
<dbReference type="SUPFAM" id="SSF51445">
    <property type="entry name" value="(Trans)glycosidases"/>
    <property type="match status" value="1"/>
</dbReference>
<reference evidence="10 11" key="1">
    <citation type="submission" date="2019-04" db="EMBL/GenBank/DDBJ databases">
        <title>Cohnella sp. nov. isolated from preserved vegetables.</title>
        <authorList>
            <person name="Lin S.-Y."/>
            <person name="Hung M.-H."/>
            <person name="Young C.-C."/>
        </authorList>
    </citation>
    <scope>NUCLEOTIDE SEQUENCE [LARGE SCALE GENOMIC DNA]</scope>
    <source>
        <strain evidence="10 11">CC-MHH1044</strain>
    </source>
</reference>
<name>A0A4S4BMS2_9BACL</name>
<evidence type="ECO:0000256" key="3">
    <source>
        <dbReference type="ARBA" id="ARBA00012754"/>
    </source>
</evidence>
<evidence type="ECO:0000256" key="4">
    <source>
        <dbReference type="ARBA" id="ARBA00022729"/>
    </source>
</evidence>
<dbReference type="InterPro" id="IPR017853">
    <property type="entry name" value="GH"/>
</dbReference>
<keyword evidence="6" id="KW-0326">Glycosidase</keyword>
<feature type="domain" description="Glycoside hydrolase family 2 catalytic" evidence="8">
    <location>
        <begin position="328"/>
        <end position="477"/>
    </location>
</feature>
<dbReference type="InterPro" id="IPR006102">
    <property type="entry name" value="Ig-like_GH2"/>
</dbReference>
<keyword evidence="5" id="KW-0378">Hydrolase</keyword>
<protein>
    <recommendedName>
        <fullName evidence="3">beta-mannosidase</fullName>
        <ecNumber evidence="3">3.2.1.25</ecNumber>
    </recommendedName>
</protein>
<dbReference type="OrthoDB" id="9801077at2"/>
<dbReference type="Pfam" id="PF02836">
    <property type="entry name" value="Glyco_hydro_2_C"/>
    <property type="match status" value="1"/>
</dbReference>
<dbReference type="GO" id="GO:0006516">
    <property type="term" value="P:glycoprotein catabolic process"/>
    <property type="evidence" value="ECO:0007669"/>
    <property type="project" value="TreeGrafter"/>
</dbReference>
<keyword evidence="11" id="KW-1185">Reference proteome</keyword>
<dbReference type="InterPro" id="IPR013783">
    <property type="entry name" value="Ig-like_fold"/>
</dbReference>
<dbReference type="GO" id="GO:0005975">
    <property type="term" value="P:carbohydrate metabolic process"/>
    <property type="evidence" value="ECO:0007669"/>
    <property type="project" value="InterPro"/>
</dbReference>
<dbReference type="PANTHER" id="PTHR43730:SF1">
    <property type="entry name" value="BETA-MANNOSIDASE"/>
    <property type="match status" value="1"/>
</dbReference>
<dbReference type="GO" id="GO:0004567">
    <property type="term" value="F:beta-mannosidase activity"/>
    <property type="evidence" value="ECO:0007669"/>
    <property type="project" value="UniProtKB-EC"/>
</dbReference>
<keyword evidence="4" id="KW-0732">Signal</keyword>
<dbReference type="InterPro" id="IPR036156">
    <property type="entry name" value="Beta-gal/glucu_dom_sf"/>
</dbReference>
<dbReference type="InterPro" id="IPR006103">
    <property type="entry name" value="Glyco_hydro_2_cat"/>
</dbReference>
<dbReference type="Proteomes" id="UP000310636">
    <property type="component" value="Unassembled WGS sequence"/>
</dbReference>
<dbReference type="EC" id="3.2.1.25" evidence="3"/>
<sequence length="871" mass="97617">MREINASGQSWEVKGFWPWVPIKGTSMELGQELMGVTEWMPATVPGAVQYDLYRAGLIPHPYKDMNSLACEWVENRWWMYRTTIRRPEPAGEKLELVFKGLDYEAAIYAGTKLLGEHKGMFHEAAFDVTELLRQSETLELSVLLRHAPDEMAQIGKTSDTFTQKSRFTYKWDFSTRLVPIGIWDDAVLRVHGAFSFGEAYVRTEAAAIAPDGTGAGRIHVNARVEANRADAAAGLALTAECRDPDGKLVAARELALEDDGAASAVFDIEGARLWYPNGYGEQPLYEVKLILRGGAEKLDERTYRVGIRQLEYVANDGAPEEALPYTVKINGRRIYIRGVNMTPLDHLYANVTDGQYAWMVRLMKEGNANLVRVWGGGLIEKKRFYELCDENGIMIWQEFIQSSSGVDNIPSKRPEFLALLEKTARAALADRRNHVSLTVWSGGNELMSEPNKPSTMDDSNLAILKELVREYDPQRLFLPTSASGPVEYITEEKGLGHDVHGHWKYQGDPYHYELYGENDNLFHSEFGVDGLSRMKSLRKFLNEGERRPKAMKDSLVWRHHGEWWDTLARDEAMFGKPGDLAVFSDASQWMQAEGLRFILEANRRRKFSNSGSIIWQLNEPWPNVSCTNLVDYYGEPKMAYYWTKAAFAPLHVSLDYRKLKYAKGEPFRRLLYVHAHEPGVAVSVRAEVLDSAGSVLHRAEYEGATAHERALPLGELAFAMPETADGLVFVRLAYRTEQGSAVLPPYVFSTADGPAYEPAWRLDGAGLEARQAGEWRGAADAATVYRAAFELRNDGERAALHVHAEETTDGFWMEADEQYVTLFPGETHTVDIRCVRKSGGGLLAEEAAAAAAIALPQVRFRAMFGGSSGRG</sequence>
<evidence type="ECO:0000256" key="6">
    <source>
        <dbReference type="ARBA" id="ARBA00023295"/>
    </source>
</evidence>
<dbReference type="SUPFAM" id="SSF49303">
    <property type="entry name" value="beta-Galactosidase/glucuronidase domain"/>
    <property type="match status" value="1"/>
</dbReference>
<comment type="catalytic activity">
    <reaction evidence="1">
        <text>Hydrolysis of terminal, non-reducing beta-D-mannose residues in beta-D-mannosides.</text>
        <dbReference type="EC" id="3.2.1.25"/>
    </reaction>
</comment>
<dbReference type="InterPro" id="IPR008979">
    <property type="entry name" value="Galactose-bd-like_sf"/>
</dbReference>
<dbReference type="AlphaFoldDB" id="A0A4S4BMS2"/>
<evidence type="ECO:0000256" key="1">
    <source>
        <dbReference type="ARBA" id="ARBA00000829"/>
    </source>
</evidence>
<accession>A0A4S4BMS2</accession>
<dbReference type="Pfam" id="PF22666">
    <property type="entry name" value="Glyco_hydro_2_N2"/>
    <property type="match status" value="1"/>
</dbReference>
<proteinExistence type="inferred from homology"/>
<dbReference type="PANTHER" id="PTHR43730">
    <property type="entry name" value="BETA-MANNOSIDASE"/>
    <property type="match status" value="1"/>
</dbReference>
<dbReference type="SUPFAM" id="SSF49785">
    <property type="entry name" value="Galactose-binding domain-like"/>
    <property type="match status" value="1"/>
</dbReference>
<evidence type="ECO:0000259" key="9">
    <source>
        <dbReference type="Pfam" id="PF22666"/>
    </source>
</evidence>
<evidence type="ECO:0000259" key="7">
    <source>
        <dbReference type="Pfam" id="PF00703"/>
    </source>
</evidence>
<evidence type="ECO:0000313" key="11">
    <source>
        <dbReference type="Proteomes" id="UP000310636"/>
    </source>
</evidence>
<dbReference type="EMBL" id="SSOB01000050">
    <property type="protein sequence ID" value="THF73743.1"/>
    <property type="molecule type" value="Genomic_DNA"/>
</dbReference>
<dbReference type="InterPro" id="IPR054593">
    <property type="entry name" value="Beta-mannosidase-like_N2"/>
</dbReference>
<evidence type="ECO:0000256" key="5">
    <source>
        <dbReference type="ARBA" id="ARBA00022801"/>
    </source>
</evidence>